<sequence>MLYLAAARRIERVLVASMASPMRSSFVSFLRALILPMALVKGGVVCLVWGSPGWGPAPLYTCTITQFPPLVEPQYHPVAPLSYTTCITTTQKVFPVSFTIPQQAVITKYADRRTASPLSQIRSDSGIFNRLCAFKIRNNFKACSSLCSHAIDKRSIHLDGDIFCCGGLNGVRRVRFRL</sequence>
<comment type="caution">
    <text evidence="1">The sequence shown here is derived from an EMBL/GenBank/DDBJ whole genome shotgun (WGS) entry which is preliminary data.</text>
</comment>
<evidence type="ECO:0000313" key="2">
    <source>
        <dbReference type="Proteomes" id="UP000326924"/>
    </source>
</evidence>
<protein>
    <submittedName>
        <fullName evidence="1">Uncharacterized protein</fullName>
    </submittedName>
</protein>
<organism evidence="1 2">
    <name type="scientific">Sphaerosporella brunnea</name>
    <dbReference type="NCBI Taxonomy" id="1250544"/>
    <lineage>
        <taxon>Eukaryota</taxon>
        <taxon>Fungi</taxon>
        <taxon>Dikarya</taxon>
        <taxon>Ascomycota</taxon>
        <taxon>Pezizomycotina</taxon>
        <taxon>Pezizomycetes</taxon>
        <taxon>Pezizales</taxon>
        <taxon>Pyronemataceae</taxon>
        <taxon>Sphaerosporella</taxon>
    </lineage>
</organism>
<evidence type="ECO:0000313" key="1">
    <source>
        <dbReference type="EMBL" id="KAA8893465.1"/>
    </source>
</evidence>
<reference evidence="1 2" key="1">
    <citation type="submission" date="2019-09" db="EMBL/GenBank/DDBJ databases">
        <title>Draft genome of the ectomycorrhizal ascomycete Sphaerosporella brunnea.</title>
        <authorList>
            <consortium name="DOE Joint Genome Institute"/>
            <person name="Benucci G.M."/>
            <person name="Marozzi G."/>
            <person name="Antonielli L."/>
            <person name="Sanchez S."/>
            <person name="Marco P."/>
            <person name="Wang X."/>
            <person name="Falini L.B."/>
            <person name="Barry K."/>
            <person name="Haridas S."/>
            <person name="Lipzen A."/>
            <person name="Labutti K."/>
            <person name="Grigoriev I.V."/>
            <person name="Murat C."/>
            <person name="Martin F."/>
            <person name="Albertini E."/>
            <person name="Donnini D."/>
            <person name="Bonito G."/>
        </authorList>
    </citation>
    <scope>NUCLEOTIDE SEQUENCE [LARGE SCALE GENOMIC DNA]</scope>
    <source>
        <strain evidence="1 2">Sb_GMNB300</strain>
    </source>
</reference>
<dbReference type="InParanoid" id="A0A5J5ED35"/>
<keyword evidence="2" id="KW-1185">Reference proteome</keyword>
<dbReference type="EMBL" id="VXIS01000437">
    <property type="protein sequence ID" value="KAA8893465.1"/>
    <property type="molecule type" value="Genomic_DNA"/>
</dbReference>
<proteinExistence type="predicted"/>
<dbReference type="AlphaFoldDB" id="A0A5J5ED35"/>
<dbReference type="Proteomes" id="UP000326924">
    <property type="component" value="Unassembled WGS sequence"/>
</dbReference>
<accession>A0A5J5ED35</accession>
<name>A0A5J5ED35_9PEZI</name>
<gene>
    <name evidence="1" type="ORF">FN846DRAFT_524322</name>
</gene>